<dbReference type="EMBL" id="AUZZ01003544">
    <property type="protein sequence ID" value="EQD56653.1"/>
    <property type="molecule type" value="Genomic_DNA"/>
</dbReference>
<comment type="caution">
    <text evidence="2">The sequence shown here is derived from an EMBL/GenBank/DDBJ whole genome shotgun (WGS) entry which is preliminary data.</text>
</comment>
<accession>T1AJG2</accession>
<keyword evidence="1" id="KW-0472">Membrane</keyword>
<evidence type="ECO:0000313" key="2">
    <source>
        <dbReference type="EMBL" id="EQD56653.1"/>
    </source>
</evidence>
<name>T1AJG2_9ZZZZ</name>
<reference evidence="2" key="2">
    <citation type="journal article" date="2014" name="ISME J.">
        <title>Microbial stratification in low pH oxic and suboxic macroscopic growths along an acid mine drainage.</title>
        <authorList>
            <person name="Mendez-Garcia C."/>
            <person name="Mesa V."/>
            <person name="Sprenger R.R."/>
            <person name="Richter M."/>
            <person name="Diez M.S."/>
            <person name="Solano J."/>
            <person name="Bargiela R."/>
            <person name="Golyshina O.V."/>
            <person name="Manteca A."/>
            <person name="Ramos J.L."/>
            <person name="Gallego J.R."/>
            <person name="Llorente I."/>
            <person name="Martins Dos Santos V.A."/>
            <person name="Jensen O.N."/>
            <person name="Pelaez A.I."/>
            <person name="Sanchez J."/>
            <person name="Ferrer M."/>
        </authorList>
    </citation>
    <scope>NUCLEOTIDE SEQUENCE</scope>
</reference>
<organism evidence="2">
    <name type="scientific">mine drainage metagenome</name>
    <dbReference type="NCBI Taxonomy" id="410659"/>
    <lineage>
        <taxon>unclassified sequences</taxon>
        <taxon>metagenomes</taxon>
        <taxon>ecological metagenomes</taxon>
    </lineage>
</organism>
<feature type="transmembrane region" description="Helical" evidence="1">
    <location>
        <begin position="26"/>
        <end position="43"/>
    </location>
</feature>
<proteinExistence type="predicted"/>
<dbReference type="AlphaFoldDB" id="T1AJG2"/>
<sequence>MLEKRHEQMKTEYSVRPVLFKNVERIEAFLFMYFIAMIIQALIERDIRINMEKRDVASIPIYPEERECSYPTSYRILSKFDNIVLNHVLIGGKEIKVIRAELTEIQKQIL</sequence>
<protein>
    <submittedName>
        <fullName evidence="2">Transposase-like protein</fullName>
    </submittedName>
</protein>
<reference evidence="2" key="1">
    <citation type="submission" date="2013-08" db="EMBL/GenBank/DDBJ databases">
        <authorList>
            <person name="Mendez C."/>
            <person name="Richter M."/>
            <person name="Ferrer M."/>
            <person name="Sanchez J."/>
        </authorList>
    </citation>
    <scope>NUCLEOTIDE SEQUENCE</scope>
</reference>
<gene>
    <name evidence="2" type="ORF">B2A_05151</name>
</gene>
<evidence type="ECO:0000256" key="1">
    <source>
        <dbReference type="SAM" id="Phobius"/>
    </source>
</evidence>
<keyword evidence="1" id="KW-0812">Transmembrane</keyword>
<feature type="non-terminal residue" evidence="2">
    <location>
        <position position="110"/>
    </location>
</feature>
<keyword evidence="1" id="KW-1133">Transmembrane helix</keyword>